<keyword evidence="5" id="KW-1133">Transmembrane helix</keyword>
<accession>A0A1C5JGD2</accession>
<feature type="region of interest" description="Disordered" evidence="4">
    <location>
        <begin position="487"/>
        <end position="513"/>
    </location>
</feature>
<feature type="region of interest" description="Disordered" evidence="4">
    <location>
        <begin position="390"/>
        <end position="430"/>
    </location>
</feature>
<evidence type="ECO:0000256" key="1">
    <source>
        <dbReference type="ARBA" id="ARBA00022737"/>
    </source>
</evidence>
<dbReference type="InterPro" id="IPR036116">
    <property type="entry name" value="FN3_sf"/>
</dbReference>
<dbReference type="Pfam" id="PF00041">
    <property type="entry name" value="fn3"/>
    <property type="match status" value="3"/>
</dbReference>
<sequence>MATIEDAVSTDTGTAPRRSRMRGGLVTIGTVAALLAAMGLTVLGLGAADNAVANYDASSWLWSAARSEMARVNGVTARVDTRMEVPGARRHPMQVTQTDRLLILRDLKTGQVSSLDLATLQITATTRTTPGLGVNVVLHEDAAFVVDAVQGIVRQLDPRSLTPVGEPVRYPPGITGGAFDGEGRLWIAIPSEGTVSAVTAADLPATPEAEATGGLSPKQVETYTVAEPSHELVVSTLDDGVAVLDRTSASLVTVRAGTTRRTALTMAAAGTLPARTSGPAVPVTVSGDRRVHVVADGDGEVRQFTVPGAGDRLSPAVAWAGRFYCADEATGTVYAFDGAGQLVDTVAGKATGPLELEVRENHLFINAPDSSTARVVDDRHQVREVNKYANDVLGGDPPPAPPPPPPPKKPKVGKPGAPRSVTASAGDARARISWRPAAANGAEITRYVVQGAGQKHEVGANQRAIEIKGLTNGETYTFSVHAVNARGEGPARRSNPVTPTAAVPDPPASVTAEARPDGTVLVRWPAANGQGNTIAKYAVTATSAGTNAPAGESTKTELVIPAGELEYGTQYAFTVVAVNDEGAGSAASPMSNTVVPFAPPGQPVGLRASTVANRPGTIAVQWSPAVDNGRPVAKYLVDVAGKVSEVTDTRATVGGLGDGQNVLVKVKAVNEAGPGAEASATARTVAAPKVTVTGSSADATSVTVSFTVDAGGGQATCTAATGGKTAGGSCSSLRVTGLTPGTAYTVTVTATNAAGKGTATRAQATGALYGIATCRNGSEGEQRTYCDRDVDGRNGNEIFSVPRQDDPKQVGWAKPGTRLKAYCRKQGEEVYAYVYNNDKRSTWWVRVEYSGKNYIPWAWLNLEGGDNINVLPTC</sequence>
<feature type="domain" description="Fibronectin type-III" evidence="6">
    <location>
        <begin position="414"/>
        <end position="503"/>
    </location>
</feature>
<feature type="compositionally biased region" description="Pro residues" evidence="4">
    <location>
        <begin position="396"/>
        <end position="407"/>
    </location>
</feature>
<keyword evidence="5" id="KW-0812">Transmembrane</keyword>
<keyword evidence="2" id="KW-0378">Hydrolase</keyword>
<dbReference type="InterPro" id="IPR013783">
    <property type="entry name" value="Ig-like_fold"/>
</dbReference>
<dbReference type="InterPro" id="IPR003961">
    <property type="entry name" value="FN3_dom"/>
</dbReference>
<organism evidence="7 8">
    <name type="scientific">Micromonospora halophytica</name>
    <dbReference type="NCBI Taxonomy" id="47864"/>
    <lineage>
        <taxon>Bacteria</taxon>
        <taxon>Bacillati</taxon>
        <taxon>Actinomycetota</taxon>
        <taxon>Actinomycetes</taxon>
        <taxon>Micromonosporales</taxon>
        <taxon>Micromonosporaceae</taxon>
        <taxon>Micromonospora</taxon>
    </lineage>
</organism>
<protein>
    <submittedName>
        <fullName evidence="7">Fibronectin type III domain-containing protein</fullName>
    </submittedName>
</protein>
<feature type="domain" description="Fibronectin type-III" evidence="6">
    <location>
        <begin position="506"/>
        <end position="601"/>
    </location>
</feature>
<dbReference type="SUPFAM" id="SSF63829">
    <property type="entry name" value="Calcium-dependent phosphotriesterase"/>
    <property type="match status" value="1"/>
</dbReference>
<dbReference type="SMART" id="SM00060">
    <property type="entry name" value="FN3"/>
    <property type="match status" value="4"/>
</dbReference>
<feature type="domain" description="Fibronectin type-III" evidence="6">
    <location>
        <begin position="602"/>
        <end position="688"/>
    </location>
</feature>
<dbReference type="Gene3D" id="2.60.40.10">
    <property type="entry name" value="Immunoglobulins"/>
    <property type="match status" value="4"/>
</dbReference>
<keyword evidence="2" id="KW-0326">Glycosidase</keyword>
<dbReference type="STRING" id="47864.GA0070560_13134"/>
<dbReference type="CDD" id="cd00063">
    <property type="entry name" value="FN3"/>
    <property type="match status" value="3"/>
</dbReference>
<dbReference type="SUPFAM" id="SSF49265">
    <property type="entry name" value="Fibronectin type III"/>
    <property type="match status" value="2"/>
</dbReference>
<evidence type="ECO:0000313" key="7">
    <source>
        <dbReference type="EMBL" id="SCG69644.1"/>
    </source>
</evidence>
<name>A0A1C5JGD2_9ACTN</name>
<reference evidence="8" key="1">
    <citation type="submission" date="2016-06" db="EMBL/GenBank/DDBJ databases">
        <authorList>
            <person name="Varghese N."/>
        </authorList>
    </citation>
    <scope>NUCLEOTIDE SEQUENCE [LARGE SCALE GENOMIC DNA]</scope>
    <source>
        <strain evidence="8">DSM 43171</strain>
    </source>
</reference>
<dbReference type="PROSITE" id="PS50853">
    <property type="entry name" value="FN3"/>
    <property type="match status" value="3"/>
</dbReference>
<keyword evidence="8" id="KW-1185">Reference proteome</keyword>
<feature type="compositionally biased region" description="Low complexity" evidence="4">
    <location>
        <begin position="496"/>
        <end position="512"/>
    </location>
</feature>
<evidence type="ECO:0000256" key="5">
    <source>
        <dbReference type="SAM" id="Phobius"/>
    </source>
</evidence>
<evidence type="ECO:0000259" key="6">
    <source>
        <dbReference type="PROSITE" id="PS50853"/>
    </source>
</evidence>
<keyword evidence="3" id="KW-0624">Polysaccharide degradation</keyword>
<dbReference type="InterPro" id="IPR050964">
    <property type="entry name" value="Striated_Muscle_Regulatory"/>
</dbReference>
<evidence type="ECO:0000313" key="8">
    <source>
        <dbReference type="Proteomes" id="UP000199408"/>
    </source>
</evidence>
<keyword evidence="3" id="KW-0119">Carbohydrate metabolism</keyword>
<keyword evidence="1" id="KW-0677">Repeat</keyword>
<evidence type="ECO:0000256" key="4">
    <source>
        <dbReference type="SAM" id="MobiDB-lite"/>
    </source>
</evidence>
<proteinExistence type="predicted"/>
<keyword evidence="5" id="KW-0472">Membrane</keyword>
<evidence type="ECO:0000256" key="2">
    <source>
        <dbReference type="ARBA" id="ARBA00023295"/>
    </source>
</evidence>
<dbReference type="PANTHER" id="PTHR13817:SF151">
    <property type="entry name" value="TITIN"/>
    <property type="match status" value="1"/>
</dbReference>
<dbReference type="PANTHER" id="PTHR13817">
    <property type="entry name" value="TITIN"/>
    <property type="match status" value="1"/>
</dbReference>
<dbReference type="EMBL" id="FMDN01000031">
    <property type="protein sequence ID" value="SCG69644.1"/>
    <property type="molecule type" value="Genomic_DNA"/>
</dbReference>
<dbReference type="GO" id="GO:0000272">
    <property type="term" value="P:polysaccharide catabolic process"/>
    <property type="evidence" value="ECO:0007669"/>
    <property type="project" value="UniProtKB-KW"/>
</dbReference>
<dbReference type="AlphaFoldDB" id="A0A1C5JGD2"/>
<gene>
    <name evidence="7" type="ORF">GA0070560_13134</name>
</gene>
<feature type="transmembrane region" description="Helical" evidence="5">
    <location>
        <begin position="25"/>
        <end position="48"/>
    </location>
</feature>
<dbReference type="Proteomes" id="UP000199408">
    <property type="component" value="Unassembled WGS sequence"/>
</dbReference>
<evidence type="ECO:0000256" key="3">
    <source>
        <dbReference type="ARBA" id="ARBA00023326"/>
    </source>
</evidence>
<dbReference type="GO" id="GO:0016798">
    <property type="term" value="F:hydrolase activity, acting on glycosyl bonds"/>
    <property type="evidence" value="ECO:0007669"/>
    <property type="project" value="UniProtKB-KW"/>
</dbReference>